<gene>
    <name evidence="16" type="ORF">HKI87_05g38710</name>
</gene>
<protein>
    <recommendedName>
        <fullName evidence="14">sn-1-specific diacylglycerol lipase</fullName>
        <ecNumber evidence="14">3.1.1.116</ecNumber>
    </recommendedName>
</protein>
<keyword evidence="4" id="KW-0597">Phosphoprotein</keyword>
<keyword evidence="17" id="KW-1185">Reference proteome</keyword>
<dbReference type="Proteomes" id="UP001472866">
    <property type="component" value="Chromosome 05"/>
</dbReference>
<dbReference type="AlphaFoldDB" id="A0AAX4P7I3"/>
<dbReference type="SUPFAM" id="SSF53474">
    <property type="entry name" value="alpha/beta-Hydrolases"/>
    <property type="match status" value="1"/>
</dbReference>
<evidence type="ECO:0000259" key="15">
    <source>
        <dbReference type="PROSITE" id="PS50003"/>
    </source>
</evidence>
<dbReference type="InterPro" id="IPR002921">
    <property type="entry name" value="Fungal_lipase-type"/>
</dbReference>
<dbReference type="GO" id="GO:0016298">
    <property type="term" value="F:lipase activity"/>
    <property type="evidence" value="ECO:0007669"/>
    <property type="project" value="TreeGrafter"/>
</dbReference>
<keyword evidence="8" id="KW-0106">Calcium</keyword>
<evidence type="ECO:0000313" key="17">
    <source>
        <dbReference type="Proteomes" id="UP001472866"/>
    </source>
</evidence>
<dbReference type="InterPro" id="IPR029058">
    <property type="entry name" value="AB_hydrolase_fold"/>
</dbReference>
<keyword evidence="6" id="KW-0479">Metal-binding</keyword>
<organism evidence="16 17">
    <name type="scientific">Chloropicon roscoffensis</name>
    <dbReference type="NCBI Taxonomy" id="1461544"/>
    <lineage>
        <taxon>Eukaryota</taxon>
        <taxon>Viridiplantae</taxon>
        <taxon>Chlorophyta</taxon>
        <taxon>Chloropicophyceae</taxon>
        <taxon>Chloropicales</taxon>
        <taxon>Chloropicaceae</taxon>
        <taxon>Chloropicon</taxon>
    </lineage>
</organism>
<evidence type="ECO:0000256" key="1">
    <source>
        <dbReference type="ARBA" id="ARBA00001913"/>
    </source>
</evidence>
<sequence>MGWKKDMVTVAESLSAGNQAMGDWKVSDMTVGLAYLSSQRKQEFDYADRRQGLSACSKTDEKRLERFQWASELADIAYIKSESVIRKVLQSEHGLVLVHAETKSTFKVPAHYWAYDRSKKVVVFGVRGTASKKDVLTDLDSKAEIRRGRAMHRGMLQSALALHEKVHQQLFDLAQEGFSVVLVGHSLGAGTAALLSILLKETIENNLTCYAIAPPPVCELSMAAEARPYIQSLVCNDDIVCRMSVANLRGLKEELLGLRWGDMAKEDLAGTRAGKMATAMGTKCGDVATRLAAVQQARGVASYGKSAVTQASTYGKKAVSITTSLVKPKLGSLASFATDKVSKGVSKLGLGNSKAEASGQEEAYPAVAGGAGGAAGESGPILPLYPPGSITLMVRTNDEGDHEALEVDATWSGLCRFELSETMVSDHYLTSYFSALARCRGLPPPQPEEVLRTRMWKKEGGKKATLGMAEWKEREIRLLRMRRTLIVEYASGKDAKPRQVNLNGARVVEEVAGGGREREFAFGIETEFGQTLKLDPGSAPERERWLEELRAML</sequence>
<dbReference type="InterPro" id="IPR001849">
    <property type="entry name" value="PH_domain"/>
</dbReference>
<evidence type="ECO:0000256" key="11">
    <source>
        <dbReference type="ARBA" id="ARBA00023098"/>
    </source>
</evidence>
<evidence type="ECO:0000256" key="10">
    <source>
        <dbReference type="ARBA" id="ARBA00022989"/>
    </source>
</evidence>
<reference evidence="16 17" key="1">
    <citation type="submission" date="2024-03" db="EMBL/GenBank/DDBJ databases">
        <title>Complete genome sequence of the green alga Chloropicon roscoffensis RCC1871.</title>
        <authorList>
            <person name="Lemieux C."/>
            <person name="Pombert J.-F."/>
            <person name="Otis C."/>
            <person name="Turmel M."/>
        </authorList>
    </citation>
    <scope>NUCLEOTIDE SEQUENCE [LARGE SCALE GENOMIC DNA]</scope>
    <source>
        <strain evidence="16 17">RCC1871</strain>
    </source>
</reference>
<dbReference type="Gene3D" id="2.30.29.30">
    <property type="entry name" value="Pleckstrin-homology domain (PH domain)/Phosphotyrosine-binding domain (PTB)"/>
    <property type="match status" value="1"/>
</dbReference>
<keyword evidence="10" id="KW-1133">Transmembrane helix</keyword>
<keyword evidence="7" id="KW-0378">Hydrolase</keyword>
<evidence type="ECO:0000256" key="13">
    <source>
        <dbReference type="ARBA" id="ARBA00024531"/>
    </source>
</evidence>
<comment type="catalytic activity">
    <reaction evidence="13">
        <text>a 1,2-diacyl-sn-glycerol + H2O = a 2-acylglycerol + a fatty acid + H(+)</text>
        <dbReference type="Rhea" id="RHEA:33275"/>
        <dbReference type="ChEBI" id="CHEBI:15377"/>
        <dbReference type="ChEBI" id="CHEBI:15378"/>
        <dbReference type="ChEBI" id="CHEBI:17389"/>
        <dbReference type="ChEBI" id="CHEBI:17815"/>
        <dbReference type="ChEBI" id="CHEBI:28868"/>
        <dbReference type="EC" id="3.1.1.116"/>
    </reaction>
    <physiologicalReaction direction="left-to-right" evidence="13">
        <dbReference type="Rhea" id="RHEA:33276"/>
    </physiologicalReaction>
</comment>
<dbReference type="Pfam" id="PF01764">
    <property type="entry name" value="Lipase_3"/>
    <property type="match status" value="1"/>
</dbReference>
<dbReference type="PROSITE" id="PS50003">
    <property type="entry name" value="PH_DOMAIN"/>
    <property type="match status" value="1"/>
</dbReference>
<dbReference type="InterPro" id="IPR011993">
    <property type="entry name" value="PH-like_dom_sf"/>
</dbReference>
<evidence type="ECO:0000313" key="16">
    <source>
        <dbReference type="EMBL" id="WZN62335.1"/>
    </source>
</evidence>
<dbReference type="GO" id="GO:0016042">
    <property type="term" value="P:lipid catabolic process"/>
    <property type="evidence" value="ECO:0007669"/>
    <property type="project" value="UniProtKB-KW"/>
</dbReference>
<keyword evidence="9" id="KW-0442">Lipid degradation</keyword>
<keyword evidence="5" id="KW-0812">Transmembrane</keyword>
<evidence type="ECO:0000256" key="7">
    <source>
        <dbReference type="ARBA" id="ARBA00022801"/>
    </source>
</evidence>
<proteinExistence type="predicted"/>
<evidence type="ECO:0000256" key="12">
    <source>
        <dbReference type="ARBA" id="ARBA00023136"/>
    </source>
</evidence>
<evidence type="ECO:0000256" key="14">
    <source>
        <dbReference type="ARBA" id="ARBA00026104"/>
    </source>
</evidence>
<evidence type="ECO:0000256" key="4">
    <source>
        <dbReference type="ARBA" id="ARBA00022553"/>
    </source>
</evidence>
<keyword evidence="12" id="KW-0472">Membrane</keyword>
<evidence type="ECO:0000256" key="3">
    <source>
        <dbReference type="ARBA" id="ARBA00022475"/>
    </source>
</evidence>
<dbReference type="GO" id="GO:0005886">
    <property type="term" value="C:plasma membrane"/>
    <property type="evidence" value="ECO:0007669"/>
    <property type="project" value="UniProtKB-SubCell"/>
</dbReference>
<name>A0AAX4P7I3_9CHLO</name>
<dbReference type="Gene3D" id="3.40.50.1820">
    <property type="entry name" value="alpha/beta hydrolase"/>
    <property type="match status" value="1"/>
</dbReference>
<evidence type="ECO:0000256" key="8">
    <source>
        <dbReference type="ARBA" id="ARBA00022837"/>
    </source>
</evidence>
<dbReference type="EC" id="3.1.1.116" evidence="14"/>
<keyword evidence="3" id="KW-1003">Cell membrane</keyword>
<accession>A0AAX4P7I3</accession>
<dbReference type="CDD" id="cd00519">
    <property type="entry name" value="Lipase_3"/>
    <property type="match status" value="1"/>
</dbReference>
<comment type="subcellular location">
    <subcellularLocation>
        <location evidence="2">Cell membrane</location>
        <topology evidence="2">Multi-pass membrane protein</topology>
    </subcellularLocation>
</comment>
<evidence type="ECO:0000256" key="2">
    <source>
        <dbReference type="ARBA" id="ARBA00004651"/>
    </source>
</evidence>
<dbReference type="InterPro" id="IPR052214">
    <property type="entry name" value="DAG_Lipase-Related"/>
</dbReference>
<comment type="cofactor">
    <cofactor evidence="1">
        <name>Ca(2+)</name>
        <dbReference type="ChEBI" id="CHEBI:29108"/>
    </cofactor>
</comment>
<dbReference type="PANTHER" id="PTHR45792:SF8">
    <property type="entry name" value="DIACYLGLYCEROL LIPASE-ALPHA"/>
    <property type="match status" value="1"/>
</dbReference>
<dbReference type="PANTHER" id="PTHR45792">
    <property type="entry name" value="DIACYLGLYCEROL LIPASE HOMOLOG-RELATED"/>
    <property type="match status" value="1"/>
</dbReference>
<evidence type="ECO:0000256" key="5">
    <source>
        <dbReference type="ARBA" id="ARBA00022692"/>
    </source>
</evidence>
<dbReference type="EMBL" id="CP151505">
    <property type="protein sequence ID" value="WZN62335.1"/>
    <property type="molecule type" value="Genomic_DNA"/>
</dbReference>
<dbReference type="GO" id="GO:0046872">
    <property type="term" value="F:metal ion binding"/>
    <property type="evidence" value="ECO:0007669"/>
    <property type="project" value="UniProtKB-KW"/>
</dbReference>
<keyword evidence="11" id="KW-0443">Lipid metabolism</keyword>
<evidence type="ECO:0000256" key="6">
    <source>
        <dbReference type="ARBA" id="ARBA00022723"/>
    </source>
</evidence>
<dbReference type="SUPFAM" id="SSF50729">
    <property type="entry name" value="PH domain-like"/>
    <property type="match status" value="1"/>
</dbReference>
<feature type="domain" description="PH" evidence="15">
    <location>
        <begin position="448"/>
        <end position="553"/>
    </location>
</feature>
<evidence type="ECO:0000256" key="9">
    <source>
        <dbReference type="ARBA" id="ARBA00022963"/>
    </source>
</evidence>